<dbReference type="AlphaFoldDB" id="A0AAV7MDY0"/>
<comment type="caution">
    <text evidence="2">The sequence shown here is derived from an EMBL/GenBank/DDBJ whole genome shotgun (WGS) entry which is preliminary data.</text>
</comment>
<keyword evidence="3" id="KW-1185">Reference proteome</keyword>
<protein>
    <submittedName>
        <fullName evidence="2">Uncharacterized protein</fullName>
    </submittedName>
</protein>
<proteinExistence type="predicted"/>
<feature type="compositionally biased region" description="Low complexity" evidence="1">
    <location>
        <begin position="23"/>
        <end position="45"/>
    </location>
</feature>
<organism evidence="2 3">
    <name type="scientific">Pleurodeles waltl</name>
    <name type="common">Iberian ribbed newt</name>
    <dbReference type="NCBI Taxonomy" id="8319"/>
    <lineage>
        <taxon>Eukaryota</taxon>
        <taxon>Metazoa</taxon>
        <taxon>Chordata</taxon>
        <taxon>Craniata</taxon>
        <taxon>Vertebrata</taxon>
        <taxon>Euteleostomi</taxon>
        <taxon>Amphibia</taxon>
        <taxon>Batrachia</taxon>
        <taxon>Caudata</taxon>
        <taxon>Salamandroidea</taxon>
        <taxon>Salamandridae</taxon>
        <taxon>Pleurodelinae</taxon>
        <taxon>Pleurodeles</taxon>
    </lineage>
</organism>
<sequence>MRLFRDVLWPSSVRSHPGRAEDAAGQSSTAPPPAAATEAAQSTGPGHRPKAGCPLSGLHVHSPEAGGRQPLPQPPPPLPSSRLMVLPLGPSADRRRGRHSHPPAFAGLRSTPGRPRHRGGSVHRAQPRGQSRMSAIRAARPPSGGRGEAAYLLSAARVSGEQSSLPTAQPGTLLNAAILAVEADVSAHLLISLPRYPEPGACPKGSGNLSGASDGHLWAGSHRLLLADDGGVQSTLRVRPPS</sequence>
<evidence type="ECO:0000313" key="3">
    <source>
        <dbReference type="Proteomes" id="UP001066276"/>
    </source>
</evidence>
<accession>A0AAV7MDY0</accession>
<evidence type="ECO:0000256" key="1">
    <source>
        <dbReference type="SAM" id="MobiDB-lite"/>
    </source>
</evidence>
<name>A0AAV7MDY0_PLEWA</name>
<reference evidence="2" key="1">
    <citation type="journal article" date="2022" name="bioRxiv">
        <title>Sequencing and chromosome-scale assembly of the giantPleurodeles waltlgenome.</title>
        <authorList>
            <person name="Brown T."/>
            <person name="Elewa A."/>
            <person name="Iarovenko S."/>
            <person name="Subramanian E."/>
            <person name="Araus A.J."/>
            <person name="Petzold A."/>
            <person name="Susuki M."/>
            <person name="Suzuki K.-i.T."/>
            <person name="Hayashi T."/>
            <person name="Toyoda A."/>
            <person name="Oliveira C."/>
            <person name="Osipova E."/>
            <person name="Leigh N.D."/>
            <person name="Simon A."/>
            <person name="Yun M.H."/>
        </authorList>
    </citation>
    <scope>NUCLEOTIDE SEQUENCE</scope>
    <source>
        <strain evidence="2">20211129_DDA</strain>
        <tissue evidence="2">Liver</tissue>
    </source>
</reference>
<feature type="region of interest" description="Disordered" evidence="1">
    <location>
        <begin position="1"/>
        <end position="146"/>
    </location>
</feature>
<gene>
    <name evidence="2" type="ORF">NDU88_004400</name>
</gene>
<dbReference type="Proteomes" id="UP001066276">
    <property type="component" value="Chromosome 10"/>
</dbReference>
<dbReference type="EMBL" id="JANPWB010000014">
    <property type="protein sequence ID" value="KAJ1099298.1"/>
    <property type="molecule type" value="Genomic_DNA"/>
</dbReference>
<evidence type="ECO:0000313" key="2">
    <source>
        <dbReference type="EMBL" id="KAJ1099298.1"/>
    </source>
</evidence>